<gene>
    <name evidence="11" type="ORF">E4582_11095</name>
</gene>
<dbReference type="AlphaFoldDB" id="A0A4Z1QZU8"/>
<evidence type="ECO:0000256" key="7">
    <source>
        <dbReference type="ARBA" id="ARBA00023004"/>
    </source>
</evidence>
<feature type="binding site" evidence="9">
    <location>
        <position position="117"/>
    </location>
    <ligand>
        <name>substrate</name>
    </ligand>
</feature>
<dbReference type="InterPro" id="IPR037151">
    <property type="entry name" value="AlkB-like_sf"/>
</dbReference>
<feature type="binding site" evidence="9">
    <location>
        <position position="114"/>
    </location>
    <ligand>
        <name>2-oxoglutarate</name>
        <dbReference type="ChEBI" id="CHEBI:16810"/>
    </ligand>
</feature>
<dbReference type="InterPro" id="IPR032852">
    <property type="entry name" value="ALKBH2"/>
</dbReference>
<evidence type="ECO:0000256" key="9">
    <source>
        <dbReference type="PIRSR" id="PIRSR632852-1"/>
    </source>
</evidence>
<feature type="binding site" evidence="9">
    <location>
        <position position="183"/>
    </location>
    <ligand>
        <name>2-oxoglutarate</name>
        <dbReference type="ChEBI" id="CHEBI:16810"/>
    </ligand>
</feature>
<feature type="binding site" evidence="9">
    <location>
        <begin position="45"/>
        <end position="47"/>
    </location>
    <ligand>
        <name>substrate</name>
    </ligand>
</feature>
<feature type="binding site" evidence="9">
    <location>
        <position position="171"/>
    </location>
    <ligand>
        <name>2-oxoglutarate</name>
        <dbReference type="ChEBI" id="CHEBI:16810"/>
    </ligand>
</feature>
<evidence type="ECO:0000256" key="6">
    <source>
        <dbReference type="ARBA" id="ARBA00023002"/>
    </source>
</evidence>
<dbReference type="FunFam" id="2.60.120.590:FF:000004">
    <property type="entry name" value="DNA oxidative demethylase ALKBH2"/>
    <property type="match status" value="1"/>
</dbReference>
<organism evidence="11 12">
    <name type="scientific">Luteimonas yindakuii</name>
    <dbReference type="NCBI Taxonomy" id="2565782"/>
    <lineage>
        <taxon>Bacteria</taxon>
        <taxon>Pseudomonadati</taxon>
        <taxon>Pseudomonadota</taxon>
        <taxon>Gammaproteobacteria</taxon>
        <taxon>Lysobacterales</taxon>
        <taxon>Lysobacteraceae</taxon>
        <taxon>Luteimonas</taxon>
    </lineage>
</organism>
<feature type="binding site" evidence="9">
    <location>
        <position position="104"/>
    </location>
    <ligand>
        <name>2-oxoglutarate</name>
        <dbReference type="ChEBI" id="CHEBI:16810"/>
    </ligand>
</feature>
<name>A0A4Z1QZU8_9GAMM</name>
<dbReference type="Proteomes" id="UP000298681">
    <property type="component" value="Unassembled WGS sequence"/>
</dbReference>
<dbReference type="GO" id="GO:0006307">
    <property type="term" value="P:DNA alkylation repair"/>
    <property type="evidence" value="ECO:0007669"/>
    <property type="project" value="TreeGrafter"/>
</dbReference>
<keyword evidence="7" id="KW-0408">Iron</keyword>
<dbReference type="PANTHER" id="PTHR31573">
    <property type="entry name" value="ALPHA-KETOGLUTARATE-DEPENDENT DIOXYGENASE ALKB HOMOLOG 2"/>
    <property type="match status" value="1"/>
</dbReference>
<dbReference type="GO" id="GO:0051747">
    <property type="term" value="F:cytosine C-5 DNA demethylase activity"/>
    <property type="evidence" value="ECO:0007669"/>
    <property type="project" value="TreeGrafter"/>
</dbReference>
<keyword evidence="2" id="KW-0479">Metal-binding</keyword>
<sequence length="195" mass="21689">MLQPLDLPGADVGFDAEWLSAAEADALFDSLHGGLSWETHRIRLFGREVDSPRRSVWIGDTEAVYRYSGTRFVPRPWTPELRALASRLGTVTGARFNSVLANLYRDGRDGMGWHSDDEPELGPRPVIASLSLGAPRRFVFKARTGDARRALTLPHGSLLLMAGDTQRLYRHALPKTARTVAPRINLTFRCVLPRG</sequence>
<accession>A0A4Z1QZU8</accession>
<keyword evidence="5 11" id="KW-0223">Dioxygenase</keyword>
<evidence type="ECO:0000259" key="10">
    <source>
        <dbReference type="PROSITE" id="PS51471"/>
    </source>
</evidence>
<evidence type="ECO:0000313" key="11">
    <source>
        <dbReference type="EMBL" id="TKS52782.1"/>
    </source>
</evidence>
<evidence type="ECO:0000256" key="1">
    <source>
        <dbReference type="ARBA" id="ARBA00001954"/>
    </source>
</evidence>
<evidence type="ECO:0000256" key="2">
    <source>
        <dbReference type="ARBA" id="ARBA00022723"/>
    </source>
</evidence>
<keyword evidence="4" id="KW-0460">Magnesium</keyword>
<dbReference type="InterPro" id="IPR027450">
    <property type="entry name" value="AlkB-like"/>
</dbReference>
<dbReference type="GO" id="GO:0035516">
    <property type="term" value="F:broad specificity oxidative DNA demethylase activity"/>
    <property type="evidence" value="ECO:0007669"/>
    <property type="project" value="TreeGrafter"/>
</dbReference>
<evidence type="ECO:0000256" key="8">
    <source>
        <dbReference type="ARBA" id="ARBA00023204"/>
    </source>
</evidence>
<keyword evidence="3" id="KW-0227">DNA damage</keyword>
<dbReference type="Pfam" id="PF13532">
    <property type="entry name" value="2OG-FeII_Oxy_2"/>
    <property type="match status" value="1"/>
</dbReference>
<keyword evidence="6" id="KW-0560">Oxidoreductase</keyword>
<dbReference type="SUPFAM" id="SSF51197">
    <property type="entry name" value="Clavaminate synthase-like"/>
    <property type="match status" value="1"/>
</dbReference>
<keyword evidence="12" id="KW-1185">Reference proteome</keyword>
<dbReference type="PROSITE" id="PS51471">
    <property type="entry name" value="FE2OG_OXY"/>
    <property type="match status" value="1"/>
</dbReference>
<dbReference type="InterPro" id="IPR005123">
    <property type="entry name" value="Oxoglu/Fe-dep_dioxygenase_dom"/>
</dbReference>
<evidence type="ECO:0000256" key="3">
    <source>
        <dbReference type="ARBA" id="ARBA00022763"/>
    </source>
</evidence>
<comment type="caution">
    <text evidence="11">The sequence shown here is derived from an EMBL/GenBank/DDBJ whole genome shotgun (WGS) entry which is preliminary data.</text>
</comment>
<proteinExistence type="predicted"/>
<feature type="binding site" evidence="9">
    <location>
        <position position="102"/>
    </location>
    <ligand>
        <name>2-oxoglutarate</name>
        <dbReference type="ChEBI" id="CHEBI:16810"/>
    </ligand>
</feature>
<protein>
    <submittedName>
        <fullName evidence="11">Alpha-ketoglutarate-dependent dioxygenase AlkB</fullName>
    </submittedName>
</protein>
<dbReference type="PANTHER" id="PTHR31573:SF1">
    <property type="entry name" value="DNA OXIDATIVE DEMETHYLASE ALKBH2"/>
    <property type="match status" value="1"/>
</dbReference>
<dbReference type="Gene3D" id="2.60.120.590">
    <property type="entry name" value="Alpha-ketoglutarate-dependent dioxygenase AlkB-like"/>
    <property type="match status" value="1"/>
</dbReference>
<feature type="binding site" evidence="9">
    <location>
        <position position="187"/>
    </location>
    <ligand>
        <name>2-oxoglutarate</name>
        <dbReference type="ChEBI" id="CHEBI:16810"/>
    </ligand>
</feature>
<evidence type="ECO:0000256" key="4">
    <source>
        <dbReference type="ARBA" id="ARBA00022842"/>
    </source>
</evidence>
<feature type="binding site" evidence="9">
    <location>
        <position position="189"/>
    </location>
    <ligand>
        <name>2-oxoglutarate</name>
        <dbReference type="ChEBI" id="CHEBI:16810"/>
    </ligand>
</feature>
<reference evidence="11 12" key="1">
    <citation type="submission" date="2019-01" db="EMBL/GenBank/DDBJ databases">
        <authorList>
            <person name="Zhang S."/>
        </authorList>
    </citation>
    <scope>NUCLEOTIDE SEQUENCE [LARGE SCALE GENOMIC DNA]</scope>
    <source>
        <strain evidence="11 12">1626</strain>
    </source>
</reference>
<feature type="domain" description="Fe2OG dioxygenase" evidence="10">
    <location>
        <begin position="95"/>
        <end position="192"/>
    </location>
</feature>
<keyword evidence="8" id="KW-0234">DNA repair</keyword>
<evidence type="ECO:0000256" key="5">
    <source>
        <dbReference type="ARBA" id="ARBA00022964"/>
    </source>
</evidence>
<dbReference type="RefSeq" id="WP_134674892.1">
    <property type="nucleotide sequence ID" value="NZ_SPUH01000002.1"/>
</dbReference>
<evidence type="ECO:0000313" key="12">
    <source>
        <dbReference type="Proteomes" id="UP000298681"/>
    </source>
</evidence>
<dbReference type="EMBL" id="SPUH01000002">
    <property type="protein sequence ID" value="TKS52782.1"/>
    <property type="molecule type" value="Genomic_DNA"/>
</dbReference>
<feature type="binding site" evidence="9">
    <location>
        <begin position="65"/>
        <end position="67"/>
    </location>
    <ligand>
        <name>substrate</name>
    </ligand>
</feature>
<dbReference type="GO" id="GO:0008198">
    <property type="term" value="F:ferrous iron binding"/>
    <property type="evidence" value="ECO:0007669"/>
    <property type="project" value="TreeGrafter"/>
</dbReference>
<comment type="cofactor">
    <cofactor evidence="1">
        <name>Fe(2+)</name>
        <dbReference type="ChEBI" id="CHEBI:29033"/>
    </cofactor>
</comment>